<dbReference type="AlphaFoldDB" id="B0DHY4"/>
<keyword evidence="1" id="KW-1133">Transmembrane helix</keyword>
<dbReference type="HOGENOM" id="CLU_2133944_0_0_1"/>
<gene>
    <name evidence="2" type="ORF">LACBIDRAFT_302588</name>
</gene>
<keyword evidence="1" id="KW-0812">Transmembrane</keyword>
<dbReference type="InParanoid" id="B0DHY4"/>
<dbReference type="GeneID" id="6079223"/>
<dbReference type="OrthoDB" id="10612458at2759"/>
<protein>
    <submittedName>
        <fullName evidence="2">Predicted protein</fullName>
    </submittedName>
</protein>
<dbReference type="RefSeq" id="XP_001883589.1">
    <property type="nucleotide sequence ID" value="XM_001883554.1"/>
</dbReference>
<organism evidence="3">
    <name type="scientific">Laccaria bicolor (strain S238N-H82 / ATCC MYA-4686)</name>
    <name type="common">Bicoloured deceiver</name>
    <name type="synonym">Laccaria laccata var. bicolor</name>
    <dbReference type="NCBI Taxonomy" id="486041"/>
    <lineage>
        <taxon>Eukaryota</taxon>
        <taxon>Fungi</taxon>
        <taxon>Dikarya</taxon>
        <taxon>Basidiomycota</taxon>
        <taxon>Agaricomycotina</taxon>
        <taxon>Agaricomycetes</taxon>
        <taxon>Agaricomycetidae</taxon>
        <taxon>Agaricales</taxon>
        <taxon>Agaricineae</taxon>
        <taxon>Hydnangiaceae</taxon>
        <taxon>Laccaria</taxon>
    </lineage>
</organism>
<keyword evidence="1" id="KW-0472">Membrane</keyword>
<feature type="transmembrane region" description="Helical" evidence="1">
    <location>
        <begin position="27"/>
        <end position="50"/>
    </location>
</feature>
<dbReference type="Proteomes" id="UP000001194">
    <property type="component" value="Unassembled WGS sequence"/>
</dbReference>
<dbReference type="KEGG" id="lbc:LACBIDRAFT_302588"/>
<evidence type="ECO:0000256" key="1">
    <source>
        <dbReference type="SAM" id="Phobius"/>
    </source>
</evidence>
<sequence length="113" mass="12521">MHCFCDTPDFAAGPLAYFLTVPQVAGLATYTTTYLLMSNVLYLLLLLCMLRASLKTKLAFATSMVGGMLRVMIPGGECDSLQQWFWKECPVLDQEMVSMTTKFSTFSTCHPSA</sequence>
<proteinExistence type="predicted"/>
<keyword evidence="3" id="KW-1185">Reference proteome</keyword>
<evidence type="ECO:0000313" key="2">
    <source>
        <dbReference type="EMBL" id="EDR05913.1"/>
    </source>
</evidence>
<evidence type="ECO:0000313" key="3">
    <source>
        <dbReference type="Proteomes" id="UP000001194"/>
    </source>
</evidence>
<accession>B0DHY4</accession>
<name>B0DHY4_LACBS</name>
<reference evidence="2 3" key="1">
    <citation type="journal article" date="2008" name="Nature">
        <title>The genome of Laccaria bicolor provides insights into mycorrhizal symbiosis.</title>
        <authorList>
            <person name="Martin F."/>
            <person name="Aerts A."/>
            <person name="Ahren D."/>
            <person name="Brun A."/>
            <person name="Danchin E.G.J."/>
            <person name="Duchaussoy F."/>
            <person name="Gibon J."/>
            <person name="Kohler A."/>
            <person name="Lindquist E."/>
            <person name="Pereda V."/>
            <person name="Salamov A."/>
            <person name="Shapiro H.J."/>
            <person name="Wuyts J."/>
            <person name="Blaudez D."/>
            <person name="Buee M."/>
            <person name="Brokstein P."/>
            <person name="Canbaeck B."/>
            <person name="Cohen D."/>
            <person name="Courty P.E."/>
            <person name="Coutinho P.M."/>
            <person name="Delaruelle C."/>
            <person name="Detter J.C."/>
            <person name="Deveau A."/>
            <person name="DiFazio S."/>
            <person name="Duplessis S."/>
            <person name="Fraissinet-Tachet L."/>
            <person name="Lucic E."/>
            <person name="Frey-Klett P."/>
            <person name="Fourrey C."/>
            <person name="Feussner I."/>
            <person name="Gay G."/>
            <person name="Grimwood J."/>
            <person name="Hoegger P.J."/>
            <person name="Jain P."/>
            <person name="Kilaru S."/>
            <person name="Labbe J."/>
            <person name="Lin Y.C."/>
            <person name="Legue V."/>
            <person name="Le Tacon F."/>
            <person name="Marmeisse R."/>
            <person name="Melayah D."/>
            <person name="Montanini B."/>
            <person name="Muratet M."/>
            <person name="Nehls U."/>
            <person name="Niculita-Hirzel H."/>
            <person name="Oudot-Le Secq M.P."/>
            <person name="Peter M."/>
            <person name="Quesneville H."/>
            <person name="Rajashekar B."/>
            <person name="Reich M."/>
            <person name="Rouhier N."/>
            <person name="Schmutz J."/>
            <person name="Yin T."/>
            <person name="Chalot M."/>
            <person name="Henrissat B."/>
            <person name="Kuees U."/>
            <person name="Lucas S."/>
            <person name="Van de Peer Y."/>
            <person name="Podila G.K."/>
            <person name="Polle A."/>
            <person name="Pukkila P.J."/>
            <person name="Richardson P.M."/>
            <person name="Rouze P."/>
            <person name="Sanders I.R."/>
            <person name="Stajich J.E."/>
            <person name="Tunlid A."/>
            <person name="Tuskan G."/>
            <person name="Grigoriev I.V."/>
        </authorList>
    </citation>
    <scope>NUCLEOTIDE SEQUENCE [LARGE SCALE GENOMIC DNA]</scope>
    <source>
        <strain evidence="3">S238N-H82 / ATCC MYA-4686</strain>
    </source>
</reference>
<dbReference type="EMBL" id="DS547111">
    <property type="protein sequence ID" value="EDR05913.1"/>
    <property type="molecule type" value="Genomic_DNA"/>
</dbReference>